<protein>
    <submittedName>
        <fullName evidence="3">CPBP family intramembrane glutamic endopeptidase</fullName>
        <ecNumber evidence="3">3.4.-.-</ecNumber>
    </submittedName>
</protein>
<evidence type="ECO:0000259" key="2">
    <source>
        <dbReference type="Pfam" id="PF02517"/>
    </source>
</evidence>
<dbReference type="InterPro" id="IPR042150">
    <property type="entry name" value="MmRce1-like"/>
</dbReference>
<dbReference type="AlphaFoldDB" id="A0ABD5RFX3"/>
<sequence length="292" mass="30024">MTVEETSGGVHGVPSAHVAAFVVVTLAVSVIVAAVTISDTVSNATTVPIMVTPALTAIVLRRLQGRSVRQTVVGSLRGTTLRSAVFAVAFPVVFIATAAGVALATGLGSYDPGGGVFAYSGPVFLFPVFLLIVGVVTYGEELGWRGYLLPELSDRIGPVAATASVGVVWALYHFPALYFGAQATGLGDPLTVAAIQMGAVFTVAAFPASYSYFLSNGSVLPPVALHLTWNLLNPLVLGNVYTNVEGFVAGQVILISGEGLLGIAVGVVPLVVVAVLVHRRTWFGTDASVSEA</sequence>
<keyword evidence="4" id="KW-1185">Reference proteome</keyword>
<keyword evidence="1" id="KW-0812">Transmembrane</keyword>
<reference evidence="3 4" key="1">
    <citation type="journal article" date="2019" name="Int. J. Syst. Evol. Microbiol.">
        <title>The Global Catalogue of Microorganisms (GCM) 10K type strain sequencing project: providing services to taxonomists for standard genome sequencing and annotation.</title>
        <authorList>
            <consortium name="The Broad Institute Genomics Platform"/>
            <consortium name="The Broad Institute Genome Sequencing Center for Infectious Disease"/>
            <person name="Wu L."/>
            <person name="Ma J."/>
        </authorList>
    </citation>
    <scope>NUCLEOTIDE SEQUENCE [LARGE SCALE GENOMIC DNA]</scope>
    <source>
        <strain evidence="3 4">CGMCC 1.12237</strain>
    </source>
</reference>
<dbReference type="PANTHER" id="PTHR35797:SF1">
    <property type="entry name" value="PROTEASE"/>
    <property type="match status" value="1"/>
</dbReference>
<feature type="transmembrane region" description="Helical" evidence="1">
    <location>
        <begin position="193"/>
        <end position="213"/>
    </location>
</feature>
<organism evidence="3 4">
    <name type="scientific">Salinirubrum litoreum</name>
    <dbReference type="NCBI Taxonomy" id="1126234"/>
    <lineage>
        <taxon>Archaea</taxon>
        <taxon>Methanobacteriati</taxon>
        <taxon>Methanobacteriota</taxon>
        <taxon>Stenosarchaea group</taxon>
        <taxon>Halobacteria</taxon>
        <taxon>Halobacteriales</taxon>
        <taxon>Haloferacaceae</taxon>
        <taxon>Salinirubrum</taxon>
    </lineage>
</organism>
<feature type="transmembrane region" description="Helical" evidence="1">
    <location>
        <begin position="18"/>
        <end position="38"/>
    </location>
</feature>
<dbReference type="Pfam" id="PF02517">
    <property type="entry name" value="Rce1-like"/>
    <property type="match status" value="1"/>
</dbReference>
<dbReference type="EMBL" id="JBHSKX010000004">
    <property type="protein sequence ID" value="MFC5368925.1"/>
    <property type="molecule type" value="Genomic_DNA"/>
</dbReference>
<evidence type="ECO:0000256" key="1">
    <source>
        <dbReference type="SAM" id="Phobius"/>
    </source>
</evidence>
<evidence type="ECO:0000313" key="4">
    <source>
        <dbReference type="Proteomes" id="UP001596201"/>
    </source>
</evidence>
<keyword evidence="1" id="KW-1133">Transmembrane helix</keyword>
<dbReference type="GO" id="GO:0080120">
    <property type="term" value="P:CAAX-box protein maturation"/>
    <property type="evidence" value="ECO:0007669"/>
    <property type="project" value="UniProtKB-ARBA"/>
</dbReference>
<dbReference type="Proteomes" id="UP001596201">
    <property type="component" value="Unassembled WGS sequence"/>
</dbReference>
<comment type="caution">
    <text evidence="3">The sequence shown here is derived from an EMBL/GenBank/DDBJ whole genome shotgun (WGS) entry which is preliminary data.</text>
</comment>
<dbReference type="GO" id="GO:0004175">
    <property type="term" value="F:endopeptidase activity"/>
    <property type="evidence" value="ECO:0007669"/>
    <property type="project" value="UniProtKB-ARBA"/>
</dbReference>
<feature type="transmembrane region" description="Helical" evidence="1">
    <location>
        <begin position="116"/>
        <end position="138"/>
    </location>
</feature>
<name>A0ABD5RFX3_9EURY</name>
<keyword evidence="1" id="KW-0472">Membrane</keyword>
<dbReference type="EC" id="3.4.-.-" evidence="3"/>
<feature type="domain" description="CAAX prenyl protease 2/Lysostaphin resistance protein A-like" evidence="2">
    <location>
        <begin position="124"/>
        <end position="232"/>
    </location>
</feature>
<proteinExistence type="predicted"/>
<dbReference type="PANTHER" id="PTHR35797">
    <property type="entry name" value="PROTEASE-RELATED"/>
    <property type="match status" value="1"/>
</dbReference>
<gene>
    <name evidence="3" type="ORF">ACFPJ5_18525</name>
</gene>
<feature type="transmembrane region" description="Helical" evidence="1">
    <location>
        <begin position="159"/>
        <end position="181"/>
    </location>
</feature>
<feature type="transmembrane region" description="Helical" evidence="1">
    <location>
        <begin position="220"/>
        <end position="241"/>
    </location>
</feature>
<feature type="transmembrane region" description="Helical" evidence="1">
    <location>
        <begin position="253"/>
        <end position="277"/>
    </location>
</feature>
<dbReference type="InterPro" id="IPR003675">
    <property type="entry name" value="Rce1/LyrA-like_dom"/>
</dbReference>
<feature type="transmembrane region" description="Helical" evidence="1">
    <location>
        <begin position="84"/>
        <end position="104"/>
    </location>
</feature>
<keyword evidence="3" id="KW-0378">Hydrolase</keyword>
<dbReference type="RefSeq" id="WP_227230982.1">
    <property type="nucleotide sequence ID" value="NZ_JAJCVJ010000003.1"/>
</dbReference>
<evidence type="ECO:0000313" key="3">
    <source>
        <dbReference type="EMBL" id="MFC5368925.1"/>
    </source>
</evidence>
<accession>A0ABD5RFX3</accession>